<dbReference type="InterPro" id="IPR002685">
    <property type="entry name" value="Glyco_trans_15"/>
</dbReference>
<name>A0AAD9IML4_PROWI</name>
<dbReference type="Gene3D" id="3.90.550.10">
    <property type="entry name" value="Spore Coat Polysaccharide Biosynthesis Protein SpsA, Chain A"/>
    <property type="match status" value="2"/>
</dbReference>
<dbReference type="InterPro" id="IPR029044">
    <property type="entry name" value="Nucleotide-diphossugar_trans"/>
</dbReference>
<dbReference type="GO" id="GO:0006487">
    <property type="term" value="P:protein N-linked glycosylation"/>
    <property type="evidence" value="ECO:0007669"/>
    <property type="project" value="TreeGrafter"/>
</dbReference>
<keyword evidence="2" id="KW-0808">Transferase</keyword>
<dbReference type="GO" id="GO:0016020">
    <property type="term" value="C:membrane"/>
    <property type="evidence" value="ECO:0007669"/>
    <property type="project" value="InterPro"/>
</dbReference>
<comment type="similarity">
    <text evidence="1">Belongs to the glycosyltransferase 15 family.</text>
</comment>
<dbReference type="Pfam" id="PF01793">
    <property type="entry name" value="Glyco_transf_15"/>
    <property type="match status" value="2"/>
</dbReference>
<dbReference type="SUPFAM" id="SSF53448">
    <property type="entry name" value="Nucleotide-diphospho-sugar transferases"/>
    <property type="match status" value="1"/>
</dbReference>
<accession>A0AAD9IML4</accession>
<dbReference type="GO" id="GO:0000026">
    <property type="term" value="F:alpha-1,2-mannosyltransferase activity"/>
    <property type="evidence" value="ECO:0007669"/>
    <property type="project" value="TreeGrafter"/>
</dbReference>
<comment type="caution">
    <text evidence="4">The sequence shown here is derived from an EMBL/GenBank/DDBJ whole genome shotgun (WGS) entry which is preliminary data.</text>
</comment>
<evidence type="ECO:0000256" key="1">
    <source>
        <dbReference type="ARBA" id="ARBA00007677"/>
    </source>
</evidence>
<dbReference type="Proteomes" id="UP001255856">
    <property type="component" value="Unassembled WGS sequence"/>
</dbReference>
<keyword evidence="5" id="KW-1185">Reference proteome</keyword>
<dbReference type="GO" id="GO:0005794">
    <property type="term" value="C:Golgi apparatus"/>
    <property type="evidence" value="ECO:0007669"/>
    <property type="project" value="TreeGrafter"/>
</dbReference>
<evidence type="ECO:0000313" key="4">
    <source>
        <dbReference type="EMBL" id="KAK2080185.1"/>
    </source>
</evidence>
<feature type="active site" description="Nucleophile" evidence="3">
    <location>
        <position position="204"/>
    </location>
</feature>
<evidence type="ECO:0000256" key="3">
    <source>
        <dbReference type="PIRSR" id="PIRSR018153-1"/>
    </source>
</evidence>
<dbReference type="PIRSF" id="PIRSF018153">
    <property type="entry name" value="Glyco_trans_15"/>
    <property type="match status" value="1"/>
</dbReference>
<protein>
    <submittedName>
        <fullName evidence="4">Uncharacterized protein</fullName>
    </submittedName>
</protein>
<dbReference type="PANTHER" id="PTHR31121:SF6">
    <property type="entry name" value="ALPHA-1,2 MANNOSYLTRANSFERASE KTR1"/>
    <property type="match status" value="1"/>
</dbReference>
<dbReference type="EMBL" id="JASFZW010000001">
    <property type="protein sequence ID" value="KAK2080185.1"/>
    <property type="molecule type" value="Genomic_DNA"/>
</dbReference>
<evidence type="ECO:0000313" key="5">
    <source>
        <dbReference type="Proteomes" id="UP001255856"/>
    </source>
</evidence>
<proteinExistence type="inferred from homology"/>
<dbReference type="AlphaFoldDB" id="A0AAD9IML4"/>
<reference evidence="4" key="1">
    <citation type="submission" date="2021-01" db="EMBL/GenBank/DDBJ databases">
        <authorList>
            <person name="Eckstrom K.M.E."/>
        </authorList>
    </citation>
    <scope>NUCLEOTIDE SEQUENCE</scope>
    <source>
        <strain evidence="4">UVCC 0001</strain>
    </source>
</reference>
<dbReference type="PANTHER" id="PTHR31121">
    <property type="entry name" value="ALPHA-1,2 MANNOSYLTRANSFERASE KTR1"/>
    <property type="match status" value="1"/>
</dbReference>
<organism evidence="4 5">
    <name type="scientific">Prototheca wickerhamii</name>
    <dbReference type="NCBI Taxonomy" id="3111"/>
    <lineage>
        <taxon>Eukaryota</taxon>
        <taxon>Viridiplantae</taxon>
        <taxon>Chlorophyta</taxon>
        <taxon>core chlorophytes</taxon>
        <taxon>Trebouxiophyceae</taxon>
        <taxon>Chlorellales</taxon>
        <taxon>Chlorellaceae</taxon>
        <taxon>Prototheca</taxon>
    </lineage>
</organism>
<dbReference type="GO" id="GO:0000032">
    <property type="term" value="P:cell wall mannoprotein biosynthetic process"/>
    <property type="evidence" value="ECO:0007669"/>
    <property type="project" value="TreeGrafter"/>
</dbReference>
<evidence type="ECO:0000256" key="2">
    <source>
        <dbReference type="ARBA" id="ARBA00022679"/>
    </source>
</evidence>
<gene>
    <name evidence="4" type="ORF">QBZ16_000038</name>
</gene>
<sequence length="315" mass="35582">MKFLGKHAPLEAGSAEAAGLNVTARLEQDARDLRELLAQWPPDKPKAAIFMLSRNSEARAAATSLLELETSFNANATARYPYIIVNDKPFSASFISFLSASLRGRCYFGQVAAGVFHGGEESYHFMCRYFSGFFMNHPLLEGFDYYWRVEPGVHFFCHLPSDPFREMRASGAVYGWNIVRAELMNTIPSLWNKYGGCHFWSNFEIGRLDFFRGEAYQALFRWLDSTGGFFLERWGDAPVHSLAVAALLDAQTAVRQFEGVGYRHDDAMHCPQDPAMRPHCDCMPSADYHIHRSTCYRRLAAAGLAWPLPSYTSVQ</sequence>